<feature type="region of interest" description="Disordered" evidence="1">
    <location>
        <begin position="358"/>
        <end position="387"/>
    </location>
</feature>
<dbReference type="Proteomes" id="UP001176940">
    <property type="component" value="Unassembled WGS sequence"/>
</dbReference>
<keyword evidence="3" id="KW-1185">Reference proteome</keyword>
<name>A0ABN9KW87_9NEOB</name>
<evidence type="ECO:0008006" key="4">
    <source>
        <dbReference type="Google" id="ProtNLM"/>
    </source>
</evidence>
<reference evidence="2" key="1">
    <citation type="submission" date="2023-07" db="EMBL/GenBank/DDBJ databases">
        <authorList>
            <person name="Stuckert A."/>
        </authorList>
    </citation>
    <scope>NUCLEOTIDE SEQUENCE</scope>
</reference>
<comment type="caution">
    <text evidence="2">The sequence shown here is derived from an EMBL/GenBank/DDBJ whole genome shotgun (WGS) entry which is preliminary data.</text>
</comment>
<protein>
    <recommendedName>
        <fullName evidence="4">MADF domain-containing protein</fullName>
    </recommendedName>
</protein>
<sequence length="399" mass="43313">MNGIVKRSRSLYTEFSRTQLALFGGTRSAVTAAARTPRLTGGERWSVGKFSHAISSSPFSRDSIATGSVPQDWRIANVVPIFKKGSKSEPGNYRPCGDVKTRWRSVTDRYLKSLKTPSGSSPPRKRVPYGDQLKFILGSRSLRRTESNISAQTPPDLTDGDTTVDSIGEEVEDCIMNSQESPGNMSLSGRSHEISDSLGEQDVAANTTTSTSSDAGANSGGGVSRHMGRGAASVRPVAVKRPVQKKTKQGQIIEQLTSKTLNLLDNSSKQDEHDKFGSFLADRVRTLPRDKQQMFVTAVNCLLMAIDDTPTLPPAPQVMTGIFNIFSNPIMPPPPPPPAAASQRYGQAATYRANQVDAYSGHTPLPSSTGHRSSMPNSSVYSQPDLFNDMGYQPEYHQF</sequence>
<gene>
    <name evidence="2" type="ORF">RIMI_LOCUS2831942</name>
</gene>
<evidence type="ECO:0000256" key="1">
    <source>
        <dbReference type="SAM" id="MobiDB-lite"/>
    </source>
</evidence>
<feature type="region of interest" description="Disordered" evidence="1">
    <location>
        <begin position="204"/>
        <end position="236"/>
    </location>
</feature>
<feature type="compositionally biased region" description="Polar residues" evidence="1">
    <location>
        <begin position="365"/>
        <end position="382"/>
    </location>
</feature>
<feature type="compositionally biased region" description="Low complexity" evidence="1">
    <location>
        <begin position="204"/>
        <end position="217"/>
    </location>
</feature>
<evidence type="ECO:0000313" key="2">
    <source>
        <dbReference type="EMBL" id="CAJ0926632.1"/>
    </source>
</evidence>
<evidence type="ECO:0000313" key="3">
    <source>
        <dbReference type="Proteomes" id="UP001176940"/>
    </source>
</evidence>
<accession>A0ABN9KW87</accession>
<proteinExistence type="predicted"/>
<organism evidence="2 3">
    <name type="scientific">Ranitomeya imitator</name>
    <name type="common">mimic poison frog</name>
    <dbReference type="NCBI Taxonomy" id="111125"/>
    <lineage>
        <taxon>Eukaryota</taxon>
        <taxon>Metazoa</taxon>
        <taxon>Chordata</taxon>
        <taxon>Craniata</taxon>
        <taxon>Vertebrata</taxon>
        <taxon>Euteleostomi</taxon>
        <taxon>Amphibia</taxon>
        <taxon>Batrachia</taxon>
        <taxon>Anura</taxon>
        <taxon>Neobatrachia</taxon>
        <taxon>Hyloidea</taxon>
        <taxon>Dendrobatidae</taxon>
        <taxon>Dendrobatinae</taxon>
        <taxon>Ranitomeya</taxon>
    </lineage>
</organism>
<dbReference type="EMBL" id="CAUEEQ010004091">
    <property type="protein sequence ID" value="CAJ0926632.1"/>
    <property type="molecule type" value="Genomic_DNA"/>
</dbReference>